<evidence type="ECO:0000313" key="1">
    <source>
        <dbReference type="EMBL" id="RUQ70175.1"/>
    </source>
</evidence>
<organism evidence="1 2">
    <name type="scientific">Azospirillum doebereinerae</name>
    <dbReference type="NCBI Taxonomy" id="92933"/>
    <lineage>
        <taxon>Bacteria</taxon>
        <taxon>Pseudomonadati</taxon>
        <taxon>Pseudomonadota</taxon>
        <taxon>Alphaproteobacteria</taxon>
        <taxon>Rhodospirillales</taxon>
        <taxon>Azospirillaceae</taxon>
        <taxon>Azospirillum</taxon>
    </lineage>
</organism>
<dbReference type="RefSeq" id="WP_126998973.1">
    <property type="nucleotide sequence ID" value="NZ_JBNPXW010000002.1"/>
</dbReference>
<protein>
    <submittedName>
        <fullName evidence="1">DUF2934 domain-containing protein</fullName>
    </submittedName>
</protein>
<dbReference type="InterPro" id="IPR021327">
    <property type="entry name" value="DUF2934"/>
</dbReference>
<evidence type="ECO:0000313" key="2">
    <source>
        <dbReference type="Proteomes" id="UP000280346"/>
    </source>
</evidence>
<sequence>MSVDVEQRIRDRAYTIWLEQGCPHGQDGDHWLQAERDVAATVTPIGIPAETAAPAVKAPRKSAKKAVEAEPVAPVVSEAPVKARKPRARKTVPA</sequence>
<dbReference type="Pfam" id="PF11154">
    <property type="entry name" value="DUF2934"/>
    <property type="match status" value="1"/>
</dbReference>
<dbReference type="EMBL" id="RZIJ01000010">
    <property type="protein sequence ID" value="RUQ70175.1"/>
    <property type="molecule type" value="Genomic_DNA"/>
</dbReference>
<name>A0A3S0V650_9PROT</name>
<dbReference type="OrthoDB" id="9811127at2"/>
<proteinExistence type="predicted"/>
<reference evidence="1 2" key="1">
    <citation type="submission" date="2018-12" db="EMBL/GenBank/DDBJ databases">
        <authorList>
            <person name="Yang Y."/>
        </authorList>
    </citation>
    <scope>NUCLEOTIDE SEQUENCE [LARGE SCALE GENOMIC DNA]</scope>
    <source>
        <strain evidence="1 2">GSF71</strain>
    </source>
</reference>
<gene>
    <name evidence="1" type="ORF">EJ913_14330</name>
</gene>
<accession>A0A3S0V650</accession>
<dbReference type="Proteomes" id="UP000280346">
    <property type="component" value="Unassembled WGS sequence"/>
</dbReference>
<keyword evidence="2" id="KW-1185">Reference proteome</keyword>
<comment type="caution">
    <text evidence="1">The sequence shown here is derived from an EMBL/GenBank/DDBJ whole genome shotgun (WGS) entry which is preliminary data.</text>
</comment>
<dbReference type="AlphaFoldDB" id="A0A3S0V650"/>